<evidence type="ECO:0000313" key="10">
    <source>
        <dbReference type="Proteomes" id="UP000809587"/>
    </source>
</evidence>
<keyword evidence="9" id="KW-0223">Dioxygenase</keyword>
<evidence type="ECO:0000256" key="3">
    <source>
        <dbReference type="ARBA" id="ARBA00022723"/>
    </source>
</evidence>
<dbReference type="InterPro" id="IPR015879">
    <property type="entry name" value="Ring_hydroxy_dOase_asu_C_dom"/>
</dbReference>
<dbReference type="PANTHER" id="PTHR43756">
    <property type="entry name" value="CHOLINE MONOOXYGENASE, CHLOROPLASTIC"/>
    <property type="match status" value="1"/>
</dbReference>
<keyword evidence="2" id="KW-0001">2Fe-2S</keyword>
<dbReference type="CDD" id="cd03469">
    <property type="entry name" value="Rieske_RO_Alpha_N"/>
    <property type="match status" value="1"/>
</dbReference>
<evidence type="ECO:0000256" key="1">
    <source>
        <dbReference type="ARBA" id="ARBA00001962"/>
    </source>
</evidence>
<dbReference type="InterPro" id="IPR001663">
    <property type="entry name" value="Rng_hydr_dOase-A"/>
</dbReference>
<dbReference type="Proteomes" id="UP000809587">
    <property type="component" value="Unassembled WGS sequence"/>
</dbReference>
<evidence type="ECO:0000259" key="8">
    <source>
        <dbReference type="PROSITE" id="PS51296"/>
    </source>
</evidence>
<dbReference type="InterPro" id="IPR036922">
    <property type="entry name" value="Rieske_2Fe-2S_sf"/>
</dbReference>
<dbReference type="Gene3D" id="3.90.380.10">
    <property type="entry name" value="Naphthalene 1,2-dioxygenase Alpha Subunit, Chain A, domain 1"/>
    <property type="match status" value="1"/>
</dbReference>
<gene>
    <name evidence="9" type="ORF">JQN84_29510</name>
</gene>
<dbReference type="GO" id="GO:0051213">
    <property type="term" value="F:dioxygenase activity"/>
    <property type="evidence" value="ECO:0007669"/>
    <property type="project" value="UniProtKB-KW"/>
</dbReference>
<feature type="domain" description="Rieske" evidence="8">
    <location>
        <begin position="48"/>
        <end position="154"/>
    </location>
</feature>
<evidence type="ECO:0000256" key="4">
    <source>
        <dbReference type="ARBA" id="ARBA00023002"/>
    </source>
</evidence>
<evidence type="ECO:0000256" key="7">
    <source>
        <dbReference type="ARBA" id="ARBA00023027"/>
    </source>
</evidence>
<dbReference type="PANTHER" id="PTHR43756:SF5">
    <property type="entry name" value="CHOLINE MONOOXYGENASE, CHLOROPLASTIC"/>
    <property type="match status" value="1"/>
</dbReference>
<dbReference type="RefSeq" id="WP_204961863.1">
    <property type="nucleotide sequence ID" value="NZ_JAFEUO010000011.1"/>
</dbReference>
<reference evidence="9 10" key="1">
    <citation type="submission" date="2021-02" db="EMBL/GenBank/DDBJ databases">
        <authorList>
            <person name="Lee D.-H."/>
        </authorList>
    </citation>
    <scope>NUCLEOTIDE SEQUENCE [LARGE SCALE GENOMIC DNA]</scope>
    <source>
        <strain evidence="9 10">MMS20-R2-29</strain>
    </source>
</reference>
<comment type="caution">
    <text evidence="9">The sequence shown here is derived from an EMBL/GenBank/DDBJ whole genome shotgun (WGS) entry which is preliminary data.</text>
</comment>
<evidence type="ECO:0000256" key="2">
    <source>
        <dbReference type="ARBA" id="ARBA00022714"/>
    </source>
</evidence>
<dbReference type="PROSITE" id="PS51296">
    <property type="entry name" value="RIESKE"/>
    <property type="match status" value="1"/>
</dbReference>
<keyword evidence="6" id="KW-0411">Iron-sulfur</keyword>
<dbReference type="Gene3D" id="2.102.10.10">
    <property type="entry name" value="Rieske [2Fe-2S] iron-sulphur domain"/>
    <property type="match status" value="1"/>
</dbReference>
<keyword evidence="4" id="KW-0560">Oxidoreductase</keyword>
<name>A0ABS2JJJ9_9ACTN</name>
<dbReference type="InterPro" id="IPR017941">
    <property type="entry name" value="Rieske_2Fe-2S"/>
</dbReference>
<dbReference type="Pfam" id="PF00355">
    <property type="entry name" value="Rieske"/>
    <property type="match status" value="1"/>
</dbReference>
<evidence type="ECO:0000313" key="9">
    <source>
        <dbReference type="EMBL" id="MBM7086675.1"/>
    </source>
</evidence>
<accession>A0ABS2JJJ9</accession>
<protein>
    <submittedName>
        <fullName evidence="9">Aromatic ring-hydroxylating dioxygenase subunit alpha</fullName>
    </submittedName>
</protein>
<dbReference type="EMBL" id="JAFEUO010000011">
    <property type="protein sequence ID" value="MBM7086675.1"/>
    <property type="molecule type" value="Genomic_DNA"/>
</dbReference>
<dbReference type="SUPFAM" id="SSF50022">
    <property type="entry name" value="ISP domain"/>
    <property type="match status" value="1"/>
</dbReference>
<keyword evidence="10" id="KW-1185">Reference proteome</keyword>
<evidence type="ECO:0000256" key="6">
    <source>
        <dbReference type="ARBA" id="ARBA00023014"/>
    </source>
</evidence>
<keyword evidence="3" id="KW-0479">Metal-binding</keyword>
<organism evidence="9 10">
    <name type="scientific">Micromonospora humidisoli</name>
    <dbReference type="NCBI Taxonomy" id="2807622"/>
    <lineage>
        <taxon>Bacteria</taxon>
        <taxon>Bacillati</taxon>
        <taxon>Actinomycetota</taxon>
        <taxon>Actinomycetes</taxon>
        <taxon>Micromonosporales</taxon>
        <taxon>Micromonosporaceae</taxon>
        <taxon>Micromonospora</taxon>
    </lineage>
</organism>
<dbReference type="SUPFAM" id="SSF55961">
    <property type="entry name" value="Bet v1-like"/>
    <property type="match status" value="1"/>
</dbReference>
<dbReference type="PROSITE" id="PS00570">
    <property type="entry name" value="RING_HYDROXYL_ALPHA"/>
    <property type="match status" value="1"/>
</dbReference>
<keyword evidence="5" id="KW-0408">Iron</keyword>
<comment type="cofactor">
    <cofactor evidence="1">
        <name>Fe cation</name>
        <dbReference type="ChEBI" id="CHEBI:24875"/>
    </cofactor>
</comment>
<sequence length="372" mass="42718">MKGLFALREQGRDQEMLGRVVEVPVSNYTDADILDRELAGVFRDYPLVAGHVSNVAEPGSYLLSDWNRIPYVVTRDRQGRLRAFLNQCRHRGARLVKGDEKQLKAFVCPFHNWVYDLDGSLRSISRQEDFPGIDPDQYGLKELPVTEAGGLIWVHPDPAGNLDLRAYLGRMLDDLVEFEVDQLVRYRKTKVVKNANWKLLIKTYLEGYHVPYLHRSTLSKAFRKGVLSYFEDGPHIRMCAARSNIEEALTTEPDSWRILEYASVYYVLFPNTFFIMHPDYVSINIFWPEAPDRTIWTHEMMYRAADFPGEEGQAALAKRFAFTNDVVFGGEDFAVAEDVQENLRYGANEVHTLGLAEGLLAIFQQSIDDRLR</sequence>
<keyword evidence="7" id="KW-0520">NAD</keyword>
<proteinExistence type="predicted"/>
<dbReference type="Pfam" id="PF00848">
    <property type="entry name" value="Ring_hydroxyl_A"/>
    <property type="match status" value="1"/>
</dbReference>
<evidence type="ECO:0000256" key="5">
    <source>
        <dbReference type="ARBA" id="ARBA00023004"/>
    </source>
</evidence>
<dbReference type="PRINTS" id="PR00090">
    <property type="entry name" value="RNGDIOXGNASE"/>
</dbReference>
<dbReference type="InterPro" id="IPR015881">
    <property type="entry name" value="ARHD_Rieske_2Fe_2S"/>
</dbReference>